<dbReference type="AlphaFoldDB" id="A0A7W6P596"/>
<dbReference type="RefSeq" id="WP_183759919.1">
    <property type="nucleotide sequence ID" value="NZ_BMHZ01000002.1"/>
</dbReference>
<evidence type="ECO:0000313" key="2">
    <source>
        <dbReference type="Proteomes" id="UP000532273"/>
    </source>
</evidence>
<protein>
    <submittedName>
        <fullName evidence="1">Uncharacterized protein</fullName>
    </submittedName>
</protein>
<reference evidence="1 2" key="1">
    <citation type="submission" date="2020-08" db="EMBL/GenBank/DDBJ databases">
        <title>Genomic Encyclopedia of Type Strains, Phase IV (KMG-IV): sequencing the most valuable type-strain genomes for metagenomic binning, comparative biology and taxonomic classification.</title>
        <authorList>
            <person name="Goeker M."/>
        </authorList>
    </citation>
    <scope>NUCLEOTIDE SEQUENCE [LARGE SCALE GENOMIC DNA]</scope>
    <source>
        <strain evidence="1 2">DSM 100774</strain>
    </source>
</reference>
<proteinExistence type="predicted"/>
<name>A0A7W6P596_9SPHI</name>
<dbReference type="Proteomes" id="UP000532273">
    <property type="component" value="Unassembled WGS sequence"/>
</dbReference>
<evidence type="ECO:0000313" key="1">
    <source>
        <dbReference type="EMBL" id="MBB4106674.1"/>
    </source>
</evidence>
<dbReference type="EMBL" id="JACIEF010000001">
    <property type="protein sequence ID" value="MBB4106674.1"/>
    <property type="molecule type" value="Genomic_DNA"/>
</dbReference>
<organism evidence="1 2">
    <name type="scientific">Pedobacter zeae</name>
    <dbReference type="NCBI Taxonomy" id="1737356"/>
    <lineage>
        <taxon>Bacteria</taxon>
        <taxon>Pseudomonadati</taxon>
        <taxon>Bacteroidota</taxon>
        <taxon>Sphingobacteriia</taxon>
        <taxon>Sphingobacteriales</taxon>
        <taxon>Sphingobacteriaceae</taxon>
        <taxon>Pedobacter</taxon>
    </lineage>
</organism>
<comment type="caution">
    <text evidence="1">The sequence shown here is derived from an EMBL/GenBank/DDBJ whole genome shotgun (WGS) entry which is preliminary data.</text>
</comment>
<sequence length="52" mass="5876">MKKLTAVTFSSLLIEPFTEVHKPAGAALKTRPKRLHSIPFNPRLICRSRGYP</sequence>
<gene>
    <name evidence="1" type="ORF">GGQ60_000634</name>
</gene>
<accession>A0A7W6P596</accession>